<keyword evidence="7 10" id="KW-0648">Protein biosynthesis</keyword>
<dbReference type="CDD" id="cd00814">
    <property type="entry name" value="MetRS_core"/>
    <property type="match status" value="1"/>
</dbReference>
<dbReference type="SUPFAM" id="SSF47323">
    <property type="entry name" value="Anticodon-binding domain of a subclass of class I aminoacyl-tRNA synthetases"/>
    <property type="match status" value="1"/>
</dbReference>
<evidence type="ECO:0000256" key="8">
    <source>
        <dbReference type="ARBA" id="ARBA00023146"/>
    </source>
</evidence>
<dbReference type="InterPro" id="IPR002300">
    <property type="entry name" value="aa-tRNA-synth_Ia"/>
</dbReference>
<evidence type="ECO:0000256" key="1">
    <source>
        <dbReference type="ARBA" id="ARBA00003314"/>
    </source>
</evidence>
<gene>
    <name evidence="14" type="primary">metG</name>
    <name evidence="14" type="ORF">CAXC1_100011</name>
</gene>
<protein>
    <recommendedName>
        <fullName evidence="3">Methionine--tRNA ligase</fullName>
        <ecNumber evidence="2">6.1.1.10</ecNumber>
    </recommendedName>
    <alternativeName>
        <fullName evidence="9">Methionyl-tRNA synthetase</fullName>
    </alternativeName>
</protein>
<evidence type="ECO:0000256" key="6">
    <source>
        <dbReference type="ARBA" id="ARBA00022840"/>
    </source>
</evidence>
<evidence type="ECO:0000256" key="9">
    <source>
        <dbReference type="ARBA" id="ARBA00030904"/>
    </source>
</evidence>
<dbReference type="SUPFAM" id="SSF52374">
    <property type="entry name" value="Nucleotidylyl transferase"/>
    <property type="match status" value="1"/>
</dbReference>
<dbReference type="NCBIfam" id="TIGR00398">
    <property type="entry name" value="metG"/>
    <property type="match status" value="1"/>
</dbReference>
<dbReference type="Pfam" id="PF09334">
    <property type="entry name" value="tRNA-synt_1g"/>
    <property type="match status" value="1"/>
</dbReference>
<accession>A0ABM9N6U0</accession>
<organism evidence="14 15">
    <name type="scientific">Candidatus Xenohaliotis californiensis</name>
    <dbReference type="NCBI Taxonomy" id="84677"/>
    <lineage>
        <taxon>Bacteria</taxon>
        <taxon>Pseudomonadati</taxon>
        <taxon>Pseudomonadota</taxon>
        <taxon>Alphaproteobacteria</taxon>
        <taxon>Rickettsiales</taxon>
        <taxon>Anaplasmataceae</taxon>
        <taxon>Candidatus Xenohaliotis</taxon>
    </lineage>
</organism>
<dbReference type="InterPro" id="IPR023457">
    <property type="entry name" value="Met-tRNA_synth_2"/>
</dbReference>
<feature type="domain" description="Aminoacyl-tRNA synthetase class Ia" evidence="11">
    <location>
        <begin position="12"/>
        <end position="56"/>
    </location>
</feature>
<comment type="similarity">
    <text evidence="10">Belongs to the class-I aminoacyl-tRNA synthetase family.</text>
</comment>
<name>A0ABM9N6U0_9RICK</name>
<evidence type="ECO:0000256" key="5">
    <source>
        <dbReference type="ARBA" id="ARBA00022741"/>
    </source>
</evidence>
<dbReference type="Gene3D" id="3.40.50.620">
    <property type="entry name" value="HUPs"/>
    <property type="match status" value="1"/>
</dbReference>
<dbReference type="InterPro" id="IPR014758">
    <property type="entry name" value="Met-tRNA_synth"/>
</dbReference>
<evidence type="ECO:0000313" key="14">
    <source>
        <dbReference type="EMBL" id="CAK8162282.1"/>
    </source>
</evidence>
<evidence type="ECO:0000256" key="4">
    <source>
        <dbReference type="ARBA" id="ARBA00022598"/>
    </source>
</evidence>
<keyword evidence="4 10" id="KW-0436">Ligase</keyword>
<evidence type="ECO:0000259" key="12">
    <source>
        <dbReference type="Pfam" id="PF09334"/>
    </source>
</evidence>
<evidence type="ECO:0000256" key="10">
    <source>
        <dbReference type="RuleBase" id="RU363039"/>
    </source>
</evidence>
<evidence type="ECO:0000313" key="15">
    <source>
        <dbReference type="Proteomes" id="UP001314181"/>
    </source>
</evidence>
<evidence type="ECO:0000256" key="7">
    <source>
        <dbReference type="ARBA" id="ARBA00022917"/>
    </source>
</evidence>
<feature type="domain" description="Methionyl-tRNA synthetase anticodon-binding" evidence="13">
    <location>
        <begin position="413"/>
        <end position="476"/>
    </location>
</feature>
<comment type="function">
    <text evidence="1">Is required not only for elongation of protein synthesis but also for the initiation of all mRNA translation through initiator tRNA(fMet) aminoacylation.</text>
</comment>
<dbReference type="PANTHER" id="PTHR43326">
    <property type="entry name" value="METHIONYL-TRNA SYNTHETASE"/>
    <property type="match status" value="1"/>
</dbReference>
<evidence type="ECO:0000259" key="11">
    <source>
        <dbReference type="Pfam" id="PF00133"/>
    </source>
</evidence>
<comment type="caution">
    <text evidence="14">The sequence shown here is derived from an EMBL/GenBank/DDBJ whole genome shotgun (WGS) entry which is preliminary data.</text>
</comment>
<keyword evidence="6 10" id="KW-0067">ATP-binding</keyword>
<sequence>MISKYYTTPIFYVNDKPHIGHAYTTILCDFFARFSRLNGDNVFFSTGTDEHGQKIFEAAAKRGEETIDYVNEVSQLFFDMGKNLLATHNVFTRTTSEAHKNVALKIWQLIENNGYIYPDKYSGWYAVRDEAFYTELEIENGRSIASGAEVSWVEEPAYFFKLSTMTDKLLGFYDDNPNFILPQTRYNEVKSFVKQGLHDISISRSKVSWGIHLPNDKNQTIYVWLDALGSYLTSLGFASENNAKYLEFWDNDKCSMEHVVGKDILRFHAVYWPAFLMAADLPVPKKIIAHGWWTNEGQKISKSLGNTIDVTKLINDFGTEYVRYFLLREMHIGNDGNFSSENFINRINSELADNIGNLVQRTLSMAEIYNIEFSDLDIDNTFILKVYEIAETAINTMISSYDTPLYIKQILLIASIGNSYITKMEPWNLAKKQQNQELIKVLTSTLELIKTIAIMLLPIIPNSASKILNLLCIAEDRHNFASITYKIKNCKIKSPSKPIFPKIVI</sequence>
<dbReference type="PRINTS" id="PR01041">
    <property type="entry name" value="TRNASYNTHMET"/>
</dbReference>
<dbReference type="Pfam" id="PF00133">
    <property type="entry name" value="tRNA-synt_1"/>
    <property type="match status" value="1"/>
</dbReference>
<evidence type="ECO:0000259" key="13">
    <source>
        <dbReference type="Pfam" id="PF19303"/>
    </source>
</evidence>
<dbReference type="EC" id="6.1.1.10" evidence="2"/>
<reference evidence="14 15" key="1">
    <citation type="submission" date="2024-01" db="EMBL/GenBank/DDBJ databases">
        <authorList>
            <person name="Kunselman E."/>
        </authorList>
    </citation>
    <scope>NUCLEOTIDE SEQUENCE [LARGE SCALE GENOMIC DNA]</scope>
    <source>
        <strain evidence="14">2 abalone samples</strain>
    </source>
</reference>
<dbReference type="CDD" id="cd07957">
    <property type="entry name" value="Anticodon_Ia_Met"/>
    <property type="match status" value="1"/>
</dbReference>
<dbReference type="Proteomes" id="UP001314181">
    <property type="component" value="Unassembled WGS sequence"/>
</dbReference>
<dbReference type="EMBL" id="CAWVOK010000001">
    <property type="protein sequence ID" value="CAK8162282.1"/>
    <property type="molecule type" value="Genomic_DNA"/>
</dbReference>
<dbReference type="InterPro" id="IPR009080">
    <property type="entry name" value="tRNAsynth_Ia_anticodon-bd"/>
</dbReference>
<keyword evidence="5 10" id="KW-0547">Nucleotide-binding</keyword>
<dbReference type="Pfam" id="PF19303">
    <property type="entry name" value="Anticodon_3"/>
    <property type="match status" value="1"/>
</dbReference>
<dbReference type="Gene3D" id="1.10.730.10">
    <property type="entry name" value="Isoleucyl-tRNA Synthetase, Domain 1"/>
    <property type="match status" value="1"/>
</dbReference>
<dbReference type="InterPro" id="IPR033911">
    <property type="entry name" value="MetRS_core"/>
</dbReference>
<dbReference type="InterPro" id="IPR014729">
    <property type="entry name" value="Rossmann-like_a/b/a_fold"/>
</dbReference>
<dbReference type="GO" id="GO:0004825">
    <property type="term" value="F:methionine-tRNA ligase activity"/>
    <property type="evidence" value="ECO:0007669"/>
    <property type="project" value="UniProtKB-EC"/>
</dbReference>
<proteinExistence type="inferred from homology"/>
<dbReference type="InterPro" id="IPR015413">
    <property type="entry name" value="Methionyl/Leucyl_tRNA_Synth"/>
</dbReference>
<dbReference type="InterPro" id="IPR041872">
    <property type="entry name" value="Anticodon_Met"/>
</dbReference>
<keyword evidence="15" id="KW-1185">Reference proteome</keyword>
<dbReference type="PANTHER" id="PTHR43326:SF1">
    <property type="entry name" value="METHIONINE--TRNA LIGASE, MITOCHONDRIAL"/>
    <property type="match status" value="1"/>
</dbReference>
<evidence type="ECO:0000256" key="2">
    <source>
        <dbReference type="ARBA" id="ARBA00012838"/>
    </source>
</evidence>
<evidence type="ECO:0000256" key="3">
    <source>
        <dbReference type="ARBA" id="ARBA00018753"/>
    </source>
</evidence>
<keyword evidence="8 10" id="KW-0030">Aminoacyl-tRNA synthetase</keyword>
<dbReference type="Gene3D" id="2.170.220.10">
    <property type="match status" value="1"/>
</dbReference>
<dbReference type="RefSeq" id="WP_338363233.1">
    <property type="nucleotide sequence ID" value="NZ_CAWVOK010000001.1"/>
</dbReference>
<feature type="domain" description="Methionyl/Leucyl tRNA synthetase" evidence="12">
    <location>
        <begin position="137"/>
        <end position="363"/>
    </location>
</feature>